<dbReference type="Proteomes" id="UP000266673">
    <property type="component" value="Unassembled WGS sequence"/>
</dbReference>
<feature type="compositionally biased region" description="Basic and acidic residues" evidence="1">
    <location>
        <begin position="43"/>
        <end position="54"/>
    </location>
</feature>
<feature type="compositionally biased region" description="Basic and acidic residues" evidence="1">
    <location>
        <begin position="1"/>
        <end position="35"/>
    </location>
</feature>
<feature type="region of interest" description="Disordered" evidence="1">
    <location>
        <begin position="1"/>
        <end position="101"/>
    </location>
</feature>
<reference evidence="2 3" key="1">
    <citation type="submission" date="2018-06" db="EMBL/GenBank/DDBJ databases">
        <title>Comparative genomics reveals the genomic features of Rhizophagus irregularis, R. cerebriforme, R. diaphanum and Gigaspora rosea, and their symbiotic lifestyle signature.</title>
        <authorList>
            <person name="Morin E."/>
            <person name="San Clemente H."/>
            <person name="Chen E.C.H."/>
            <person name="De La Providencia I."/>
            <person name="Hainaut M."/>
            <person name="Kuo A."/>
            <person name="Kohler A."/>
            <person name="Murat C."/>
            <person name="Tang N."/>
            <person name="Roy S."/>
            <person name="Loubradou J."/>
            <person name="Henrissat B."/>
            <person name="Grigoriev I.V."/>
            <person name="Corradi N."/>
            <person name="Roux C."/>
            <person name="Martin F.M."/>
        </authorList>
    </citation>
    <scope>NUCLEOTIDE SEQUENCE [LARGE SCALE GENOMIC DNA]</scope>
    <source>
        <strain evidence="2 3">DAOM 194757</strain>
    </source>
</reference>
<evidence type="ECO:0000256" key="1">
    <source>
        <dbReference type="SAM" id="MobiDB-lite"/>
    </source>
</evidence>
<dbReference type="EMBL" id="QKWP01002152">
    <property type="protein sequence ID" value="RIB04573.1"/>
    <property type="molecule type" value="Genomic_DNA"/>
</dbReference>
<proteinExistence type="predicted"/>
<evidence type="ECO:0000313" key="2">
    <source>
        <dbReference type="EMBL" id="RIB04573.1"/>
    </source>
</evidence>
<feature type="compositionally biased region" description="Basic and acidic residues" evidence="1">
    <location>
        <begin position="66"/>
        <end position="95"/>
    </location>
</feature>
<keyword evidence="3" id="KW-1185">Reference proteome</keyword>
<name>A0A397UB84_9GLOM</name>
<organism evidence="2 3">
    <name type="scientific">Gigaspora rosea</name>
    <dbReference type="NCBI Taxonomy" id="44941"/>
    <lineage>
        <taxon>Eukaryota</taxon>
        <taxon>Fungi</taxon>
        <taxon>Fungi incertae sedis</taxon>
        <taxon>Mucoromycota</taxon>
        <taxon>Glomeromycotina</taxon>
        <taxon>Glomeromycetes</taxon>
        <taxon>Diversisporales</taxon>
        <taxon>Gigasporaceae</taxon>
        <taxon>Gigaspora</taxon>
    </lineage>
</organism>
<gene>
    <name evidence="2" type="ORF">C2G38_2222006</name>
</gene>
<sequence>MVRRKEKEKEARNQRIKEQERTRRERKWNVNEQKKLTGRITKKREEFTEEFTEKRQRRNITPSPQKNDKNDKEEPTKELAEKLLRNGKEYPREMMKNYYKN</sequence>
<dbReference type="AlphaFoldDB" id="A0A397UB84"/>
<protein>
    <submittedName>
        <fullName evidence="2">Uncharacterized protein</fullName>
    </submittedName>
</protein>
<evidence type="ECO:0000313" key="3">
    <source>
        <dbReference type="Proteomes" id="UP000266673"/>
    </source>
</evidence>
<accession>A0A397UB84</accession>
<comment type="caution">
    <text evidence="2">The sequence shown here is derived from an EMBL/GenBank/DDBJ whole genome shotgun (WGS) entry which is preliminary data.</text>
</comment>